<dbReference type="AlphaFoldDB" id="A0A1E1IPS6"/>
<evidence type="ECO:0000313" key="2">
    <source>
        <dbReference type="EMBL" id="CCM13221.1"/>
    </source>
</evidence>
<protein>
    <submittedName>
        <fullName evidence="2">Uncharacterized protein</fullName>
    </submittedName>
</protein>
<evidence type="ECO:0000256" key="1">
    <source>
        <dbReference type="SAM" id="MobiDB-lite"/>
    </source>
</evidence>
<name>A0A1E1IPS6_LEIGU</name>
<accession>A0A1E1IPS6</accession>
<organism evidence="2">
    <name type="scientific">Leishmania guyanensis</name>
    <dbReference type="NCBI Taxonomy" id="5670"/>
    <lineage>
        <taxon>Eukaryota</taxon>
        <taxon>Discoba</taxon>
        <taxon>Euglenozoa</taxon>
        <taxon>Kinetoplastea</taxon>
        <taxon>Metakinetoplastina</taxon>
        <taxon>Trypanosomatida</taxon>
        <taxon>Trypanosomatidae</taxon>
        <taxon>Leishmaniinae</taxon>
        <taxon>Leishmania</taxon>
        <taxon>Leishmania guyanensis species complex</taxon>
    </lineage>
</organism>
<reference evidence="2" key="1">
    <citation type="submission" date="2012-08" db="EMBL/GenBank/DDBJ databases">
        <title>Comparative genomics of metastatic and non-metastatic Leishmania guyanensis provides insights into polygenic factors involved in Leishmania RNA virus infection.</title>
        <authorList>
            <person name="Smith D."/>
            <person name="Hertz-Fowler C."/>
            <person name="Martin R."/>
            <person name="Dickens N."/>
            <person name="Fasel N."/>
            <person name="Falquet L."/>
            <person name="Beverley S."/>
            <person name="Zangger H."/>
            <person name="Calderon-Copete S."/>
            <person name="Mottram J."/>
            <person name="Xenarios I."/>
        </authorList>
    </citation>
    <scope>NUCLEOTIDE SEQUENCE</scope>
    <source>
        <strain evidence="2">MHOM/BR/75/M4147/SSU:IR2SAT-LUC</strain>
    </source>
</reference>
<dbReference type="EMBL" id="CALQ01000225">
    <property type="protein sequence ID" value="CCM13221.1"/>
    <property type="molecule type" value="Genomic_DNA"/>
</dbReference>
<feature type="region of interest" description="Disordered" evidence="1">
    <location>
        <begin position="91"/>
        <end position="110"/>
    </location>
</feature>
<sequence>MLTYLHTVQHHCHPCHRLLQVRALTHVTCAHNALPTSLFSVHHTLTSGAKNVCNVTHAHARVRTSLLANRVSGAHRSLSLSLSTPFPISARPRTHSPFAWEPQTKRLPIK</sequence>
<proteinExistence type="predicted"/>
<gene>
    <name evidence="2" type="primary">LgM4147LRVhigh.08.00250.00120</name>
    <name evidence="2" type="ORF">BN36_0807320</name>
</gene>